<dbReference type="GO" id="GO:0016787">
    <property type="term" value="F:hydrolase activity"/>
    <property type="evidence" value="ECO:0007669"/>
    <property type="project" value="UniProtKB-KW"/>
</dbReference>
<evidence type="ECO:0000313" key="2">
    <source>
        <dbReference type="Proteomes" id="UP000529310"/>
    </source>
</evidence>
<reference evidence="1 2" key="1">
    <citation type="submission" date="2020-08" db="EMBL/GenBank/DDBJ databases">
        <title>Sequencing the genomes of 1000 actinobacteria strains.</title>
        <authorList>
            <person name="Klenk H.-P."/>
        </authorList>
    </citation>
    <scope>NUCLEOTIDE SEQUENCE [LARGE SCALE GENOMIC DNA]</scope>
    <source>
        <strain evidence="1 2">DSM 27099</strain>
    </source>
</reference>
<gene>
    <name evidence="1" type="ORF">FHX49_001124</name>
</gene>
<dbReference type="Pfam" id="PF06267">
    <property type="entry name" value="DUF1028"/>
    <property type="match status" value="1"/>
</dbReference>
<accession>A0A7W4V3N5</accession>
<dbReference type="Proteomes" id="UP000529310">
    <property type="component" value="Unassembled WGS sequence"/>
</dbReference>
<protein>
    <submittedName>
        <fullName evidence="1">Putative Ntn-hydrolase superfamily protein</fullName>
    </submittedName>
</protein>
<dbReference type="PANTHER" id="PTHR39328:SF1">
    <property type="entry name" value="BLL2871 PROTEIN"/>
    <property type="match status" value="1"/>
</dbReference>
<dbReference type="AlphaFoldDB" id="A0A7W4V3N5"/>
<organism evidence="1 2">
    <name type="scientific">Microbacterium endophyticum</name>
    <dbReference type="NCBI Taxonomy" id="1526412"/>
    <lineage>
        <taxon>Bacteria</taxon>
        <taxon>Bacillati</taxon>
        <taxon>Actinomycetota</taxon>
        <taxon>Actinomycetes</taxon>
        <taxon>Micrococcales</taxon>
        <taxon>Microbacteriaceae</taxon>
        <taxon>Microbacterium</taxon>
    </lineage>
</organism>
<keyword evidence="1" id="KW-0378">Hydrolase</keyword>
<proteinExistence type="predicted"/>
<keyword evidence="2" id="KW-1185">Reference proteome</keyword>
<dbReference type="InterPro" id="IPR010430">
    <property type="entry name" value="DUF1028"/>
</dbReference>
<evidence type="ECO:0000313" key="1">
    <source>
        <dbReference type="EMBL" id="MBB2975558.1"/>
    </source>
</evidence>
<dbReference type="RefSeq" id="WP_165139503.1">
    <property type="nucleotide sequence ID" value="NZ_CP049255.1"/>
</dbReference>
<comment type="caution">
    <text evidence="1">The sequence shown here is derived from an EMBL/GenBank/DDBJ whole genome shotgun (WGS) entry which is preliminary data.</text>
</comment>
<dbReference type="SUPFAM" id="SSF56235">
    <property type="entry name" value="N-terminal nucleophile aminohydrolases (Ntn hydrolases)"/>
    <property type="match status" value="1"/>
</dbReference>
<dbReference type="EMBL" id="JACHWQ010000002">
    <property type="protein sequence ID" value="MBB2975558.1"/>
    <property type="molecule type" value="Genomic_DNA"/>
</dbReference>
<dbReference type="InterPro" id="IPR029055">
    <property type="entry name" value="Ntn_hydrolases_N"/>
</dbReference>
<dbReference type="Gene3D" id="3.60.20.10">
    <property type="entry name" value="Glutamine Phosphoribosylpyrophosphate, subunit 1, domain 1"/>
    <property type="match status" value="1"/>
</dbReference>
<dbReference type="PANTHER" id="PTHR39328">
    <property type="entry name" value="BLL2871 PROTEIN"/>
    <property type="match status" value="1"/>
</dbReference>
<name>A0A7W4V3N5_9MICO</name>
<sequence>MTFTVLARDRVHGLIGAATASKSLAVGNAVIALRPGVGAVASQAWTNAALRGQMLDAMAAGDSASEAVARVHEWDASPEFRQVAALDWTSVPAAATGDATTAWAGHAAVGDVVVVGNLLASATVLGAMSAEMARPWPADGGEDDAAAFARRLVRALVAADAAGGDVRGRQSAAVLVARQADAGPISIDLRVDDHADPMTELDRLVSLRATDLMERVSARTE</sequence>